<accession>A0A9X8UKU4</accession>
<dbReference type="PANTHER" id="PTHR43701:SF2">
    <property type="entry name" value="MEMBRANE TRANSPORTER PROTEIN YJNA-RELATED"/>
    <property type="match status" value="1"/>
</dbReference>
<keyword evidence="4 6" id="KW-1133">Transmembrane helix</keyword>
<keyword evidence="8" id="KW-1185">Reference proteome</keyword>
<dbReference type="InterPro" id="IPR051598">
    <property type="entry name" value="TSUP/Inactive_protease-like"/>
</dbReference>
<feature type="transmembrane region" description="Helical" evidence="6">
    <location>
        <begin position="100"/>
        <end position="118"/>
    </location>
</feature>
<evidence type="ECO:0000256" key="6">
    <source>
        <dbReference type="RuleBase" id="RU363041"/>
    </source>
</evidence>
<evidence type="ECO:0000256" key="2">
    <source>
        <dbReference type="ARBA" id="ARBA00009142"/>
    </source>
</evidence>
<sequence length="119" mass="12644">MKKMKKTLAAAAGVFVGFLNGLFGSGGGMVAVPVLKALGVEDRKSHATSILVISVLSLFTIGMYLGNDSFHLTDALYYLPGGLAGAVVGALLLNKLPLRWLRLLFGGVVLYSAIRLFFR</sequence>
<comment type="caution">
    <text evidence="7">The sequence shown here is derived from an EMBL/GenBank/DDBJ whole genome shotgun (WGS) entry which is preliminary data.</text>
</comment>
<dbReference type="GO" id="GO:0005886">
    <property type="term" value="C:plasma membrane"/>
    <property type="evidence" value="ECO:0007669"/>
    <property type="project" value="UniProtKB-SubCell"/>
</dbReference>
<reference evidence="7 8" key="1">
    <citation type="submission" date="2019-03" db="EMBL/GenBank/DDBJ databases">
        <title>Genomic Encyclopedia of Type Strains, Phase IV (KMG-IV): sequencing the most valuable type-strain genomes for metagenomic binning, comparative biology and taxonomic classification.</title>
        <authorList>
            <person name="Goeker M."/>
        </authorList>
    </citation>
    <scope>NUCLEOTIDE SEQUENCE [LARGE SCALE GENOMIC DNA]</scope>
    <source>
        <strain evidence="7 8">DSM 100433</strain>
    </source>
</reference>
<feature type="transmembrane region" description="Helical" evidence="6">
    <location>
        <begin position="75"/>
        <end position="94"/>
    </location>
</feature>
<dbReference type="AlphaFoldDB" id="A0A9X8UKU4"/>
<evidence type="ECO:0000256" key="1">
    <source>
        <dbReference type="ARBA" id="ARBA00004141"/>
    </source>
</evidence>
<keyword evidence="3 6" id="KW-0812">Transmembrane</keyword>
<dbReference type="PANTHER" id="PTHR43701">
    <property type="entry name" value="MEMBRANE TRANSPORTER PROTEIN MJ0441-RELATED"/>
    <property type="match status" value="1"/>
</dbReference>
<dbReference type="InterPro" id="IPR002781">
    <property type="entry name" value="TM_pro_TauE-like"/>
</dbReference>
<protein>
    <recommendedName>
        <fullName evidence="6">Probable membrane transporter protein</fullName>
    </recommendedName>
</protein>
<keyword evidence="5 6" id="KW-0472">Membrane</keyword>
<dbReference type="RefSeq" id="WP_242942137.1">
    <property type="nucleotide sequence ID" value="NZ_JADNAH010000010.1"/>
</dbReference>
<keyword evidence="6" id="KW-1003">Cell membrane</keyword>
<dbReference type="EMBL" id="SLUK01000003">
    <property type="protein sequence ID" value="TCL44022.1"/>
    <property type="molecule type" value="Genomic_DNA"/>
</dbReference>
<dbReference type="Proteomes" id="UP000294682">
    <property type="component" value="Unassembled WGS sequence"/>
</dbReference>
<gene>
    <name evidence="7" type="ORF">EDD78_10359</name>
</gene>
<organism evidence="7 8">
    <name type="scientific">Harryflintia acetispora</name>
    <dbReference type="NCBI Taxonomy" id="1849041"/>
    <lineage>
        <taxon>Bacteria</taxon>
        <taxon>Bacillati</taxon>
        <taxon>Bacillota</taxon>
        <taxon>Clostridia</taxon>
        <taxon>Eubacteriales</taxon>
        <taxon>Oscillospiraceae</taxon>
        <taxon>Harryflintia</taxon>
    </lineage>
</organism>
<dbReference type="Pfam" id="PF01925">
    <property type="entry name" value="TauE"/>
    <property type="match status" value="1"/>
</dbReference>
<evidence type="ECO:0000256" key="5">
    <source>
        <dbReference type="ARBA" id="ARBA00023136"/>
    </source>
</evidence>
<comment type="subcellular location">
    <subcellularLocation>
        <location evidence="6">Cell membrane</location>
        <topology evidence="6">Multi-pass membrane protein</topology>
    </subcellularLocation>
    <subcellularLocation>
        <location evidence="1">Membrane</location>
        <topology evidence="1">Multi-pass membrane protein</topology>
    </subcellularLocation>
</comment>
<feature type="transmembrane region" description="Helical" evidence="6">
    <location>
        <begin position="47"/>
        <end position="66"/>
    </location>
</feature>
<proteinExistence type="inferred from homology"/>
<evidence type="ECO:0000313" key="7">
    <source>
        <dbReference type="EMBL" id="TCL44022.1"/>
    </source>
</evidence>
<evidence type="ECO:0000313" key="8">
    <source>
        <dbReference type="Proteomes" id="UP000294682"/>
    </source>
</evidence>
<evidence type="ECO:0000256" key="4">
    <source>
        <dbReference type="ARBA" id="ARBA00022989"/>
    </source>
</evidence>
<evidence type="ECO:0000256" key="3">
    <source>
        <dbReference type="ARBA" id="ARBA00022692"/>
    </source>
</evidence>
<name>A0A9X8UKU4_9FIRM</name>
<comment type="similarity">
    <text evidence="2 6">Belongs to the 4-toluene sulfonate uptake permease (TSUP) (TC 2.A.102) family.</text>
</comment>